<proteinExistence type="predicted"/>
<name>A0A182W7M4_9DIPT</name>
<dbReference type="AlphaFoldDB" id="A0A182W7M4"/>
<evidence type="ECO:0000313" key="4">
    <source>
        <dbReference type="Proteomes" id="UP000075920"/>
    </source>
</evidence>
<evidence type="ECO:0000259" key="2">
    <source>
        <dbReference type="PROSITE" id="PS50157"/>
    </source>
</evidence>
<reference evidence="3" key="2">
    <citation type="submission" date="2020-05" db="UniProtKB">
        <authorList>
            <consortium name="EnsemblMetazoa"/>
        </authorList>
    </citation>
    <scope>IDENTIFICATION</scope>
    <source>
        <strain evidence="3">MINIMUS1</strain>
    </source>
</reference>
<keyword evidence="4" id="KW-1185">Reference proteome</keyword>
<evidence type="ECO:0000256" key="1">
    <source>
        <dbReference type="PROSITE-ProRule" id="PRU00042"/>
    </source>
</evidence>
<accession>A0A182W7M4</accession>
<organism evidence="3 4">
    <name type="scientific">Anopheles minimus</name>
    <dbReference type="NCBI Taxonomy" id="112268"/>
    <lineage>
        <taxon>Eukaryota</taxon>
        <taxon>Metazoa</taxon>
        <taxon>Ecdysozoa</taxon>
        <taxon>Arthropoda</taxon>
        <taxon>Hexapoda</taxon>
        <taxon>Insecta</taxon>
        <taxon>Pterygota</taxon>
        <taxon>Neoptera</taxon>
        <taxon>Endopterygota</taxon>
        <taxon>Diptera</taxon>
        <taxon>Nematocera</taxon>
        <taxon>Culicoidea</taxon>
        <taxon>Culicidae</taxon>
        <taxon>Anophelinae</taxon>
        <taxon>Anopheles</taxon>
    </lineage>
</organism>
<dbReference type="PROSITE" id="PS50157">
    <property type="entry name" value="ZINC_FINGER_C2H2_2"/>
    <property type="match status" value="1"/>
</dbReference>
<reference evidence="4" key="1">
    <citation type="submission" date="2013-03" db="EMBL/GenBank/DDBJ databases">
        <title>The Genome Sequence of Anopheles minimus MINIMUS1.</title>
        <authorList>
            <consortium name="The Broad Institute Genomics Platform"/>
            <person name="Neafsey D.E."/>
            <person name="Walton C."/>
            <person name="Walker B."/>
            <person name="Young S.K."/>
            <person name="Zeng Q."/>
            <person name="Gargeya S."/>
            <person name="Fitzgerald M."/>
            <person name="Haas B."/>
            <person name="Abouelleil A."/>
            <person name="Allen A.W."/>
            <person name="Alvarado L."/>
            <person name="Arachchi H.M."/>
            <person name="Berlin A.M."/>
            <person name="Chapman S.B."/>
            <person name="Gainer-Dewar J."/>
            <person name="Goldberg J."/>
            <person name="Griggs A."/>
            <person name="Gujja S."/>
            <person name="Hansen M."/>
            <person name="Howarth C."/>
            <person name="Imamovic A."/>
            <person name="Ireland A."/>
            <person name="Larimer J."/>
            <person name="McCowan C."/>
            <person name="Murphy C."/>
            <person name="Pearson M."/>
            <person name="Poon T.W."/>
            <person name="Priest M."/>
            <person name="Roberts A."/>
            <person name="Saif S."/>
            <person name="Shea T."/>
            <person name="Sisk P."/>
            <person name="Sykes S."/>
            <person name="Wortman J."/>
            <person name="Nusbaum C."/>
            <person name="Birren B."/>
        </authorList>
    </citation>
    <scope>NUCLEOTIDE SEQUENCE [LARGE SCALE GENOMIC DNA]</scope>
    <source>
        <strain evidence="4">MINIMUS1</strain>
    </source>
</reference>
<sequence length="70" mass="8224">MSCHRNFQFPRQLVKHQHTTGHHNWQVVCGECNKRFKHRRFLARHTAASCKRHKLELAKANEGYDGNVAT</sequence>
<dbReference type="GO" id="GO:0008270">
    <property type="term" value="F:zinc ion binding"/>
    <property type="evidence" value="ECO:0007669"/>
    <property type="project" value="UniProtKB-KW"/>
</dbReference>
<dbReference type="VEuPathDB" id="VectorBase:AMIN006347"/>
<evidence type="ECO:0000313" key="3">
    <source>
        <dbReference type="EnsemblMetazoa" id="AMIN006347-PA"/>
    </source>
</evidence>
<feature type="domain" description="C2H2-type" evidence="2">
    <location>
        <begin position="27"/>
        <end position="58"/>
    </location>
</feature>
<keyword evidence="1" id="KW-0862">Zinc</keyword>
<dbReference type="Gene3D" id="3.30.160.60">
    <property type="entry name" value="Classic Zinc Finger"/>
    <property type="match status" value="1"/>
</dbReference>
<dbReference type="EnsemblMetazoa" id="AMIN006347-RA">
    <property type="protein sequence ID" value="AMIN006347-PA"/>
    <property type="gene ID" value="AMIN006347"/>
</dbReference>
<keyword evidence="1" id="KW-0863">Zinc-finger</keyword>
<keyword evidence="1" id="KW-0479">Metal-binding</keyword>
<protein>
    <recommendedName>
        <fullName evidence="2">C2H2-type domain-containing protein</fullName>
    </recommendedName>
</protein>
<dbReference type="Proteomes" id="UP000075920">
    <property type="component" value="Unassembled WGS sequence"/>
</dbReference>
<dbReference type="InterPro" id="IPR013087">
    <property type="entry name" value="Znf_C2H2_type"/>
</dbReference>